<keyword evidence="2" id="KW-1185">Reference proteome</keyword>
<sequence length="88" mass="10252">MGFLVLCCQQRSQRLLIDRDPVLDQFCRRVLLHNRSSTSEKKRALSQALGFCDWSRRRSLLLPAPDWKTITANSVPWLERIEHSSICP</sequence>
<protein>
    <submittedName>
        <fullName evidence="1">Uncharacterized protein</fullName>
    </submittedName>
</protein>
<dbReference type="EMBL" id="CM056818">
    <property type="protein sequence ID" value="KAJ8621534.1"/>
    <property type="molecule type" value="Genomic_DNA"/>
</dbReference>
<evidence type="ECO:0000313" key="1">
    <source>
        <dbReference type="EMBL" id="KAJ8621534.1"/>
    </source>
</evidence>
<proteinExistence type="predicted"/>
<reference evidence="1 2" key="1">
    <citation type="journal article" date="2022" name="Hortic Res">
        <title>A haplotype resolved chromosomal level avocado genome allows analysis of novel avocado genes.</title>
        <authorList>
            <person name="Nath O."/>
            <person name="Fletcher S.J."/>
            <person name="Hayward A."/>
            <person name="Shaw L.M."/>
            <person name="Masouleh A.K."/>
            <person name="Furtado A."/>
            <person name="Henry R.J."/>
            <person name="Mitter N."/>
        </authorList>
    </citation>
    <scope>NUCLEOTIDE SEQUENCE [LARGE SCALE GENOMIC DNA]</scope>
    <source>
        <strain evidence="2">cv. Hass</strain>
    </source>
</reference>
<organism evidence="1 2">
    <name type="scientific">Persea americana</name>
    <name type="common">Avocado</name>
    <dbReference type="NCBI Taxonomy" id="3435"/>
    <lineage>
        <taxon>Eukaryota</taxon>
        <taxon>Viridiplantae</taxon>
        <taxon>Streptophyta</taxon>
        <taxon>Embryophyta</taxon>
        <taxon>Tracheophyta</taxon>
        <taxon>Spermatophyta</taxon>
        <taxon>Magnoliopsida</taxon>
        <taxon>Magnoliidae</taxon>
        <taxon>Laurales</taxon>
        <taxon>Lauraceae</taxon>
        <taxon>Persea</taxon>
    </lineage>
</organism>
<name>A0ACC2KK76_PERAE</name>
<accession>A0ACC2KK76</accession>
<dbReference type="Proteomes" id="UP001234297">
    <property type="component" value="Chromosome 10"/>
</dbReference>
<evidence type="ECO:0000313" key="2">
    <source>
        <dbReference type="Proteomes" id="UP001234297"/>
    </source>
</evidence>
<comment type="caution">
    <text evidence="1">The sequence shown here is derived from an EMBL/GenBank/DDBJ whole genome shotgun (WGS) entry which is preliminary data.</text>
</comment>
<gene>
    <name evidence="1" type="ORF">MRB53_030063</name>
</gene>